<name>A0A5B9PCK4_9BACT</name>
<dbReference type="EMBL" id="CP042912">
    <property type="protein sequence ID" value="QEG22642.1"/>
    <property type="molecule type" value="Genomic_DNA"/>
</dbReference>
<evidence type="ECO:0000313" key="3">
    <source>
        <dbReference type="Proteomes" id="UP000322214"/>
    </source>
</evidence>
<evidence type="ECO:0000313" key="2">
    <source>
        <dbReference type="EMBL" id="QEG22642.1"/>
    </source>
</evidence>
<gene>
    <name evidence="2" type="ORF">MFFC18_25250</name>
</gene>
<dbReference type="Proteomes" id="UP000322214">
    <property type="component" value="Chromosome"/>
</dbReference>
<dbReference type="AlphaFoldDB" id="A0A5B9PCK4"/>
<keyword evidence="1" id="KW-0732">Signal</keyword>
<evidence type="ECO:0000256" key="1">
    <source>
        <dbReference type="SAM" id="SignalP"/>
    </source>
</evidence>
<accession>A0A5B9PCK4</accession>
<dbReference type="KEGG" id="mff:MFFC18_25250"/>
<sequence length="266" mass="28524" precursor="true">MKLRTIFFLTAITCLSSTAYAQHNDIEFGYDNTVSPAGFVLSPLGFNTTTAEGIVLVKSNMEELDPFTTGDFAADQPGFTNNLAEGLLVNPDDSIWFNALDASVHSSFGVGYVNYFNPLTNSLEASGRLQIEDNAGSNTANLVLDGGLIESGTNPQFIGLANSNGYVHDHITWDLLDDATAPLGAYGILGQLQSDYAPLGGGTDLSSDRFWIVFNHGMSSTDFENLALPQYGVGAVPEPGSSVLIGLTVCFFVTRRRRMEGLSRAK</sequence>
<dbReference type="InterPro" id="IPR013424">
    <property type="entry name" value="Ice-binding_C"/>
</dbReference>
<organism evidence="2 3">
    <name type="scientific">Mariniblastus fucicola</name>
    <dbReference type="NCBI Taxonomy" id="980251"/>
    <lineage>
        <taxon>Bacteria</taxon>
        <taxon>Pseudomonadati</taxon>
        <taxon>Planctomycetota</taxon>
        <taxon>Planctomycetia</taxon>
        <taxon>Pirellulales</taxon>
        <taxon>Pirellulaceae</taxon>
        <taxon>Mariniblastus</taxon>
    </lineage>
</organism>
<protein>
    <recommendedName>
        <fullName evidence="4">PEP-CTERM protein-sorting domain-containing protein</fullName>
    </recommendedName>
</protein>
<keyword evidence="3" id="KW-1185">Reference proteome</keyword>
<reference evidence="2 3" key="1">
    <citation type="submission" date="2019-08" db="EMBL/GenBank/DDBJ databases">
        <title>Deep-cultivation of Planctomycetes and their phenomic and genomic characterization uncovers novel biology.</title>
        <authorList>
            <person name="Wiegand S."/>
            <person name="Jogler M."/>
            <person name="Boedeker C."/>
            <person name="Pinto D."/>
            <person name="Vollmers J."/>
            <person name="Rivas-Marin E."/>
            <person name="Kohn T."/>
            <person name="Peeters S.H."/>
            <person name="Heuer A."/>
            <person name="Rast P."/>
            <person name="Oberbeckmann S."/>
            <person name="Bunk B."/>
            <person name="Jeske O."/>
            <person name="Meyerdierks A."/>
            <person name="Storesund J.E."/>
            <person name="Kallscheuer N."/>
            <person name="Luecker S."/>
            <person name="Lage O.M."/>
            <person name="Pohl T."/>
            <person name="Merkel B.J."/>
            <person name="Hornburger P."/>
            <person name="Mueller R.-W."/>
            <person name="Bruemmer F."/>
            <person name="Labrenz M."/>
            <person name="Spormann A.M."/>
            <person name="Op den Camp H."/>
            <person name="Overmann J."/>
            <person name="Amann R."/>
            <person name="Jetten M.S.M."/>
            <person name="Mascher T."/>
            <person name="Medema M.H."/>
            <person name="Devos D.P."/>
            <person name="Kaster A.-K."/>
            <person name="Ovreas L."/>
            <person name="Rohde M."/>
            <person name="Galperin M.Y."/>
            <person name="Jogler C."/>
        </authorList>
    </citation>
    <scope>NUCLEOTIDE SEQUENCE [LARGE SCALE GENOMIC DNA]</scope>
    <source>
        <strain evidence="2 3">FC18</strain>
    </source>
</reference>
<dbReference type="RefSeq" id="WP_148618829.1">
    <property type="nucleotide sequence ID" value="NZ_CP042912.1"/>
</dbReference>
<evidence type="ECO:0008006" key="4">
    <source>
        <dbReference type="Google" id="ProtNLM"/>
    </source>
</evidence>
<feature type="chain" id="PRO_5022687900" description="PEP-CTERM protein-sorting domain-containing protein" evidence="1">
    <location>
        <begin position="22"/>
        <end position="266"/>
    </location>
</feature>
<feature type="signal peptide" evidence="1">
    <location>
        <begin position="1"/>
        <end position="21"/>
    </location>
</feature>
<dbReference type="NCBIfam" id="TIGR02595">
    <property type="entry name" value="PEP_CTERM"/>
    <property type="match status" value="1"/>
</dbReference>
<proteinExistence type="predicted"/>